<dbReference type="PANTHER" id="PTHR43591">
    <property type="entry name" value="METHYLTRANSFERASE"/>
    <property type="match status" value="1"/>
</dbReference>
<dbReference type="InterPro" id="IPR029063">
    <property type="entry name" value="SAM-dependent_MTases_sf"/>
</dbReference>
<dbReference type="EMBL" id="KN832874">
    <property type="protein sequence ID" value="KIN02661.1"/>
    <property type="molecule type" value="Genomic_DNA"/>
</dbReference>
<dbReference type="Proteomes" id="UP000054321">
    <property type="component" value="Unassembled WGS sequence"/>
</dbReference>
<evidence type="ECO:0008006" key="3">
    <source>
        <dbReference type="Google" id="ProtNLM"/>
    </source>
</evidence>
<dbReference type="Gene3D" id="3.40.50.150">
    <property type="entry name" value="Vaccinia Virus protein VP39"/>
    <property type="match status" value="1"/>
</dbReference>
<proteinExistence type="predicted"/>
<organism evidence="1 2">
    <name type="scientific">Oidiodendron maius (strain Zn)</name>
    <dbReference type="NCBI Taxonomy" id="913774"/>
    <lineage>
        <taxon>Eukaryota</taxon>
        <taxon>Fungi</taxon>
        <taxon>Dikarya</taxon>
        <taxon>Ascomycota</taxon>
        <taxon>Pezizomycotina</taxon>
        <taxon>Leotiomycetes</taxon>
        <taxon>Leotiomycetes incertae sedis</taxon>
        <taxon>Myxotrichaceae</taxon>
        <taxon>Oidiodendron</taxon>
    </lineage>
</organism>
<dbReference type="InParanoid" id="A0A0C3H3H9"/>
<evidence type="ECO:0000313" key="1">
    <source>
        <dbReference type="EMBL" id="KIN02661.1"/>
    </source>
</evidence>
<reference evidence="2" key="2">
    <citation type="submission" date="2015-01" db="EMBL/GenBank/DDBJ databases">
        <title>Evolutionary Origins and Diversification of the Mycorrhizal Mutualists.</title>
        <authorList>
            <consortium name="DOE Joint Genome Institute"/>
            <consortium name="Mycorrhizal Genomics Consortium"/>
            <person name="Kohler A."/>
            <person name="Kuo A."/>
            <person name="Nagy L.G."/>
            <person name="Floudas D."/>
            <person name="Copeland A."/>
            <person name="Barry K.W."/>
            <person name="Cichocki N."/>
            <person name="Veneault-Fourrey C."/>
            <person name="LaButti K."/>
            <person name="Lindquist E.A."/>
            <person name="Lipzen A."/>
            <person name="Lundell T."/>
            <person name="Morin E."/>
            <person name="Murat C."/>
            <person name="Riley R."/>
            <person name="Ohm R."/>
            <person name="Sun H."/>
            <person name="Tunlid A."/>
            <person name="Henrissat B."/>
            <person name="Grigoriev I.V."/>
            <person name="Hibbett D.S."/>
            <person name="Martin F."/>
        </authorList>
    </citation>
    <scope>NUCLEOTIDE SEQUENCE [LARGE SCALE GENOMIC DNA]</scope>
    <source>
        <strain evidence="2">Zn</strain>
    </source>
</reference>
<dbReference type="AlphaFoldDB" id="A0A0C3H3H9"/>
<dbReference type="HOGENOM" id="CLU_010595_1_2_1"/>
<dbReference type="OrthoDB" id="2013972at2759"/>
<keyword evidence="2" id="KW-1185">Reference proteome</keyword>
<reference evidence="1 2" key="1">
    <citation type="submission" date="2014-04" db="EMBL/GenBank/DDBJ databases">
        <authorList>
            <consortium name="DOE Joint Genome Institute"/>
            <person name="Kuo A."/>
            <person name="Martino E."/>
            <person name="Perotto S."/>
            <person name="Kohler A."/>
            <person name="Nagy L.G."/>
            <person name="Floudas D."/>
            <person name="Copeland A."/>
            <person name="Barry K.W."/>
            <person name="Cichocki N."/>
            <person name="Veneault-Fourrey C."/>
            <person name="LaButti K."/>
            <person name="Lindquist E.A."/>
            <person name="Lipzen A."/>
            <person name="Lundell T."/>
            <person name="Morin E."/>
            <person name="Murat C."/>
            <person name="Sun H."/>
            <person name="Tunlid A."/>
            <person name="Henrissat B."/>
            <person name="Grigoriev I.V."/>
            <person name="Hibbett D.S."/>
            <person name="Martin F."/>
            <person name="Nordberg H.P."/>
            <person name="Cantor M.N."/>
            <person name="Hua S.X."/>
        </authorList>
    </citation>
    <scope>NUCLEOTIDE SEQUENCE [LARGE SCALE GENOMIC DNA]</scope>
    <source>
        <strain evidence="1 2">Zn</strain>
    </source>
</reference>
<evidence type="ECO:0000313" key="2">
    <source>
        <dbReference type="Proteomes" id="UP000054321"/>
    </source>
</evidence>
<dbReference type="SUPFAM" id="SSF53335">
    <property type="entry name" value="S-adenosyl-L-methionine-dependent methyltransferases"/>
    <property type="match status" value="1"/>
</dbReference>
<protein>
    <recommendedName>
        <fullName evidence="3">Methyltransferase domain-containing protein</fullName>
    </recommendedName>
</protein>
<dbReference type="STRING" id="913774.A0A0C3H3H9"/>
<dbReference type="Pfam" id="PF13489">
    <property type="entry name" value="Methyltransf_23"/>
    <property type="match status" value="1"/>
</dbReference>
<accession>A0A0C3H3H9</accession>
<name>A0A0C3H3H9_OIDMZ</name>
<dbReference type="PANTHER" id="PTHR43591:SF10">
    <property type="entry name" value="ABC TRANSMEMBRANE TYPE-1 DOMAIN-CONTAINING PROTEIN-RELATED"/>
    <property type="match status" value="1"/>
</dbReference>
<sequence length="360" mass="41248">MGGPSHHHQLMSMPLRLLSPIPITIPKPTHRLKLTRRKRYHTSCDIQDDTDSAYGDSIASSSASLASSITHYQYENGRRYHAYKQGEYYLPNDEAEQARLDLQHHIYRLCQGGALYCAPIKDPQSVLDIGTGTGIWAIEFADEFPGSVVIGTDLSPIQPSFVPPNIKFYVDDFEGLWVFPEVGKFDFIHWRSLSGSTGNWSKLYRQAFDNLKPGAWLEAQEYDAWIYADDDLNLEKAPWTLGWVTQLSKSSMDFGKPLNVGRFHRGWMEEAGFVDIEEKVVKVPLGPWAMGAHLKELGRFERMHMNESVEAHSMALYTRVLNYSTDEANILFARVRNEFNDRSLHLYTVYRFIYGRKPDT</sequence>
<dbReference type="GO" id="GO:0008168">
    <property type="term" value="F:methyltransferase activity"/>
    <property type="evidence" value="ECO:0007669"/>
    <property type="project" value="TreeGrafter"/>
</dbReference>
<gene>
    <name evidence="1" type="ORF">OIDMADRAFT_40554</name>
</gene>
<dbReference type="CDD" id="cd02440">
    <property type="entry name" value="AdoMet_MTases"/>
    <property type="match status" value="1"/>
</dbReference>